<feature type="region of interest" description="Disordered" evidence="2">
    <location>
        <begin position="341"/>
        <end position="379"/>
    </location>
</feature>
<evidence type="ECO:0000256" key="2">
    <source>
        <dbReference type="SAM" id="MobiDB-lite"/>
    </source>
</evidence>
<dbReference type="SUPFAM" id="SSF48403">
    <property type="entry name" value="Ankyrin repeat"/>
    <property type="match status" value="1"/>
</dbReference>
<sequence length="680" mass="77320">MNALNDSIFDDTSTDGSILQQPQQQQQHDHQQQNEQRQQQQQQEPPQDMGLLFELIESREWEGVISFCNQVPDAASIGRVYAEDILNLPLHEVLKQPHPSWTVINLLLNMYPEGIAKKGYQGNLPLHYACSNETISIEILQGLLEAYPTATRLRNDEDSLPIHLACQHLSELDSILAILQTHPEGAYLRDADGFTALDYASASSNIGTSMNTTLEQMAPILVETAKAAAERKSEETNQKIKGIQEAHEEYIRQLGFREEDLEQEFMEAQIDLQDQLSEEKERNISLAERILKKERTLQDLQTQVDQLTNMIKDERVDRQLEMAKQQQEYKEILGINTVSNNENGSAAEQASSPSARSLVSLRSASPSTSKSPIRTSKNVDMKTHLSTLVQRYNLQQKELAEMAKDLTYNTNMVRNLNELLTSKDEHIGELKQENFDLKQEKQAQQTQNDGLQNSLQATQDELLDAKQEVQRLSKMYEQQSEQLTEANRIVRVQESRLASIKSLAQSLSFNIESWDLDDQQKEGEAETWGHQPQIQQRPQSQPQPRRSQLPEQQPQDQLQEEQDQLQPSPTDEDQHISSRFEVLEGMETIRQNDQYDHHGGNHNALMKQGRMSPMPNNKQQQQQALMMADDKEDYSLKTNETGLSTRNEESTLPSSPGEESSSLSSPARPPMGATRQTSDD</sequence>
<protein>
    <submittedName>
        <fullName evidence="3">Uncharacterized protein</fullName>
    </submittedName>
</protein>
<feature type="compositionally biased region" description="Low complexity" evidence="2">
    <location>
        <begin position="531"/>
        <end position="557"/>
    </location>
</feature>
<feature type="compositionally biased region" description="Polar residues" evidence="2">
    <location>
        <begin position="341"/>
        <end position="350"/>
    </location>
</feature>
<evidence type="ECO:0000313" key="4">
    <source>
        <dbReference type="Proteomes" id="UP001295423"/>
    </source>
</evidence>
<feature type="region of interest" description="Disordered" evidence="2">
    <location>
        <begin position="518"/>
        <end position="574"/>
    </location>
</feature>
<evidence type="ECO:0000313" key="3">
    <source>
        <dbReference type="EMBL" id="CAJ1966497.1"/>
    </source>
</evidence>
<evidence type="ECO:0000256" key="1">
    <source>
        <dbReference type="SAM" id="Coils"/>
    </source>
</evidence>
<feature type="compositionally biased region" description="Low complexity" evidence="2">
    <location>
        <begin position="33"/>
        <end position="46"/>
    </location>
</feature>
<feature type="coiled-coil region" evidence="1">
    <location>
        <begin position="226"/>
        <end position="317"/>
    </location>
</feature>
<keyword evidence="1" id="KW-0175">Coiled coil</keyword>
<feature type="compositionally biased region" description="Polar residues" evidence="2">
    <location>
        <begin position="636"/>
        <end position="645"/>
    </location>
</feature>
<dbReference type="AlphaFoldDB" id="A0AAD2G8V5"/>
<feature type="region of interest" description="Disordered" evidence="2">
    <location>
        <begin position="1"/>
        <end position="46"/>
    </location>
</feature>
<keyword evidence="4" id="KW-1185">Reference proteome</keyword>
<organism evidence="3 4">
    <name type="scientific">Cylindrotheca closterium</name>
    <dbReference type="NCBI Taxonomy" id="2856"/>
    <lineage>
        <taxon>Eukaryota</taxon>
        <taxon>Sar</taxon>
        <taxon>Stramenopiles</taxon>
        <taxon>Ochrophyta</taxon>
        <taxon>Bacillariophyta</taxon>
        <taxon>Bacillariophyceae</taxon>
        <taxon>Bacillariophycidae</taxon>
        <taxon>Bacillariales</taxon>
        <taxon>Bacillariaceae</taxon>
        <taxon>Cylindrotheca</taxon>
    </lineage>
</organism>
<gene>
    <name evidence="3" type="ORF">CYCCA115_LOCUS22080</name>
</gene>
<name>A0AAD2G8V5_9STRA</name>
<accession>A0AAD2G8V5</accession>
<dbReference type="Gene3D" id="1.25.40.20">
    <property type="entry name" value="Ankyrin repeat-containing domain"/>
    <property type="match status" value="1"/>
</dbReference>
<proteinExistence type="predicted"/>
<feature type="compositionally biased region" description="Low complexity" evidence="2">
    <location>
        <begin position="351"/>
        <end position="369"/>
    </location>
</feature>
<dbReference type="EMBL" id="CAKOGP040002291">
    <property type="protein sequence ID" value="CAJ1966497.1"/>
    <property type="molecule type" value="Genomic_DNA"/>
</dbReference>
<dbReference type="Proteomes" id="UP001295423">
    <property type="component" value="Unassembled WGS sequence"/>
</dbReference>
<feature type="region of interest" description="Disordered" evidence="2">
    <location>
        <begin position="593"/>
        <end position="680"/>
    </location>
</feature>
<feature type="coiled-coil region" evidence="1">
    <location>
        <begin position="413"/>
        <end position="489"/>
    </location>
</feature>
<reference evidence="3" key="1">
    <citation type="submission" date="2023-08" db="EMBL/GenBank/DDBJ databases">
        <authorList>
            <person name="Audoor S."/>
            <person name="Bilcke G."/>
        </authorList>
    </citation>
    <scope>NUCLEOTIDE SEQUENCE</scope>
</reference>
<feature type="compositionally biased region" description="Low complexity" evidence="2">
    <location>
        <begin position="650"/>
        <end position="666"/>
    </location>
</feature>
<comment type="caution">
    <text evidence="3">The sequence shown here is derived from an EMBL/GenBank/DDBJ whole genome shotgun (WGS) entry which is preliminary data.</text>
</comment>
<dbReference type="InterPro" id="IPR036770">
    <property type="entry name" value="Ankyrin_rpt-contain_sf"/>
</dbReference>